<evidence type="ECO:0000256" key="9">
    <source>
        <dbReference type="RuleBase" id="RU361169"/>
    </source>
</evidence>
<dbReference type="eggNOG" id="ENOG502QST2">
    <property type="taxonomic scope" value="Eukaryota"/>
</dbReference>
<dbReference type="GO" id="GO:0004650">
    <property type="term" value="F:polygalacturonase activity"/>
    <property type="evidence" value="ECO:0007669"/>
    <property type="project" value="InterPro"/>
</dbReference>
<dbReference type="Gramene" id="ESW06318">
    <property type="protein sequence ID" value="ESW06318"/>
    <property type="gene ID" value="PHAVU_010G037800g"/>
</dbReference>
<keyword evidence="11" id="KW-1185">Reference proteome</keyword>
<keyword evidence="3" id="KW-0134">Cell wall</keyword>
<dbReference type="PANTHER" id="PTHR31375">
    <property type="match status" value="1"/>
</dbReference>
<comment type="similarity">
    <text evidence="2 9">Belongs to the glycosyl hydrolase 28 family.</text>
</comment>
<dbReference type="SMART" id="SM00710">
    <property type="entry name" value="PbH1"/>
    <property type="match status" value="5"/>
</dbReference>
<protein>
    <recommendedName>
        <fullName evidence="12">Polygalacturonase</fullName>
    </recommendedName>
</protein>
<evidence type="ECO:0000256" key="2">
    <source>
        <dbReference type="ARBA" id="ARBA00008834"/>
    </source>
</evidence>
<dbReference type="GO" id="GO:0071555">
    <property type="term" value="P:cell wall organization"/>
    <property type="evidence" value="ECO:0007669"/>
    <property type="project" value="UniProtKB-KW"/>
</dbReference>
<feature type="non-terminal residue" evidence="10">
    <location>
        <position position="1"/>
    </location>
</feature>
<keyword evidence="6 9" id="KW-0326">Glycosidase</keyword>
<dbReference type="InterPro" id="IPR000743">
    <property type="entry name" value="Glyco_hydro_28"/>
</dbReference>
<dbReference type="InterPro" id="IPR012334">
    <property type="entry name" value="Pectin_lyas_fold"/>
</dbReference>
<organism evidence="10 11">
    <name type="scientific">Phaseolus vulgaris</name>
    <name type="common">Kidney bean</name>
    <name type="synonym">French bean</name>
    <dbReference type="NCBI Taxonomy" id="3885"/>
    <lineage>
        <taxon>Eukaryota</taxon>
        <taxon>Viridiplantae</taxon>
        <taxon>Streptophyta</taxon>
        <taxon>Embryophyta</taxon>
        <taxon>Tracheophyta</taxon>
        <taxon>Spermatophyta</taxon>
        <taxon>Magnoliopsida</taxon>
        <taxon>eudicotyledons</taxon>
        <taxon>Gunneridae</taxon>
        <taxon>Pentapetalae</taxon>
        <taxon>rosids</taxon>
        <taxon>fabids</taxon>
        <taxon>Fabales</taxon>
        <taxon>Fabaceae</taxon>
        <taxon>Papilionoideae</taxon>
        <taxon>50 kb inversion clade</taxon>
        <taxon>NPAAA clade</taxon>
        <taxon>indigoferoid/millettioid clade</taxon>
        <taxon>Phaseoleae</taxon>
        <taxon>Phaseolus</taxon>
    </lineage>
</organism>
<keyword evidence="5 9" id="KW-0378">Hydrolase</keyword>
<keyword evidence="4" id="KW-0964">Secreted</keyword>
<name>V7AP01_PHAVU</name>
<dbReference type="InterPro" id="IPR011050">
    <property type="entry name" value="Pectin_lyase_fold/virulence"/>
</dbReference>
<dbReference type="OrthoDB" id="187139at2759"/>
<dbReference type="GO" id="GO:0005975">
    <property type="term" value="P:carbohydrate metabolic process"/>
    <property type="evidence" value="ECO:0007669"/>
    <property type="project" value="InterPro"/>
</dbReference>
<sequence>WSVRTQNKTYNVIDYGAHGDGKLNDSGAFVSAWKDTCGTQGTPTLLIPQNGVFLLKGIALNGPCNATNVNIKLEGKIVAPSKDEWEKVMTSNLILFSNLNGLSIDGSGGSIEGNGSSWWECISCGRPTILRFKFCNDLTVSNLNITNSPKAHIRINNCENATFSNITIHSPGDSFNTDGIDIFTSKNILIQDSTIHCGDDCIAISGGSSHINATGIACGPGHGISIGSLGRDESYETVEEVYVRNCSFTNTTNGARIKTAPTKALNVSDVTFRGFNGTSATADAITLNCSVPGCFNIVLDDIDIVSSQSGKPVSCSCNNAHGTVTSTNPNCMSLFLLP</sequence>
<keyword evidence="7" id="KW-0961">Cell wall biogenesis/degradation</keyword>
<dbReference type="STRING" id="3885.V7AP01"/>
<dbReference type="OMA" id="HIRINNC"/>
<evidence type="ECO:0008006" key="12">
    <source>
        <dbReference type="Google" id="ProtNLM"/>
    </source>
</evidence>
<dbReference type="Proteomes" id="UP000000226">
    <property type="component" value="Chromosome 10"/>
</dbReference>
<evidence type="ECO:0000313" key="11">
    <source>
        <dbReference type="Proteomes" id="UP000000226"/>
    </source>
</evidence>
<evidence type="ECO:0000256" key="8">
    <source>
        <dbReference type="PROSITE-ProRule" id="PRU10052"/>
    </source>
</evidence>
<feature type="active site" evidence="8">
    <location>
        <position position="222"/>
    </location>
</feature>
<dbReference type="EMBL" id="CM002297">
    <property type="protein sequence ID" value="ESW06318.1"/>
    <property type="molecule type" value="Genomic_DNA"/>
</dbReference>
<gene>
    <name evidence="10" type="ORF">PHAVU_010G037800g</name>
</gene>
<evidence type="ECO:0000256" key="3">
    <source>
        <dbReference type="ARBA" id="ARBA00022512"/>
    </source>
</evidence>
<dbReference type="AlphaFoldDB" id="V7AP01"/>
<evidence type="ECO:0000313" key="10">
    <source>
        <dbReference type="EMBL" id="ESW06318.1"/>
    </source>
</evidence>
<evidence type="ECO:0000256" key="5">
    <source>
        <dbReference type="ARBA" id="ARBA00022801"/>
    </source>
</evidence>
<evidence type="ECO:0000256" key="4">
    <source>
        <dbReference type="ARBA" id="ARBA00022525"/>
    </source>
</evidence>
<dbReference type="InterPro" id="IPR006626">
    <property type="entry name" value="PbH1"/>
</dbReference>
<reference evidence="11" key="1">
    <citation type="journal article" date="2014" name="Nat. Genet.">
        <title>A reference genome for common bean and genome-wide analysis of dual domestications.</title>
        <authorList>
            <person name="Schmutz J."/>
            <person name="McClean P.E."/>
            <person name="Mamidi S."/>
            <person name="Wu G.A."/>
            <person name="Cannon S.B."/>
            <person name="Grimwood J."/>
            <person name="Jenkins J."/>
            <person name="Shu S."/>
            <person name="Song Q."/>
            <person name="Chavarro C."/>
            <person name="Torres-Torres M."/>
            <person name="Geffroy V."/>
            <person name="Moghaddam S.M."/>
            <person name="Gao D."/>
            <person name="Abernathy B."/>
            <person name="Barry K."/>
            <person name="Blair M."/>
            <person name="Brick M.A."/>
            <person name="Chovatia M."/>
            <person name="Gepts P."/>
            <person name="Goodstein D.M."/>
            <person name="Gonzales M."/>
            <person name="Hellsten U."/>
            <person name="Hyten D.L."/>
            <person name="Jia G."/>
            <person name="Kelly J.D."/>
            <person name="Kudrna D."/>
            <person name="Lee R."/>
            <person name="Richard M.M."/>
            <person name="Miklas P.N."/>
            <person name="Osorno J.M."/>
            <person name="Rodrigues J."/>
            <person name="Thareau V."/>
            <person name="Urrea C.A."/>
            <person name="Wang M."/>
            <person name="Yu Y."/>
            <person name="Zhang M."/>
            <person name="Wing R.A."/>
            <person name="Cregan P.B."/>
            <person name="Rokhsar D.S."/>
            <person name="Jackson S.A."/>
        </authorList>
    </citation>
    <scope>NUCLEOTIDE SEQUENCE [LARGE SCALE GENOMIC DNA]</scope>
    <source>
        <strain evidence="11">cv. G19833</strain>
    </source>
</reference>
<dbReference type="SUPFAM" id="SSF51126">
    <property type="entry name" value="Pectin lyase-like"/>
    <property type="match status" value="1"/>
</dbReference>
<proteinExistence type="inferred from homology"/>
<accession>V7AP01</accession>
<evidence type="ECO:0000256" key="6">
    <source>
        <dbReference type="ARBA" id="ARBA00023295"/>
    </source>
</evidence>
<comment type="subcellular location">
    <subcellularLocation>
        <location evidence="1">Secreted</location>
        <location evidence="1">Cell wall</location>
    </subcellularLocation>
</comment>
<dbReference type="SMR" id="V7AP01"/>
<dbReference type="Pfam" id="PF00295">
    <property type="entry name" value="Glyco_hydro_28"/>
    <property type="match status" value="1"/>
</dbReference>
<evidence type="ECO:0000256" key="1">
    <source>
        <dbReference type="ARBA" id="ARBA00004191"/>
    </source>
</evidence>
<dbReference type="PROSITE" id="PS00502">
    <property type="entry name" value="POLYGALACTURONASE"/>
    <property type="match status" value="1"/>
</dbReference>
<evidence type="ECO:0000256" key="7">
    <source>
        <dbReference type="ARBA" id="ARBA00023316"/>
    </source>
</evidence>
<dbReference type="Gene3D" id="2.160.20.10">
    <property type="entry name" value="Single-stranded right-handed beta-helix, Pectin lyase-like"/>
    <property type="match status" value="1"/>
</dbReference>